<reference evidence="4" key="1">
    <citation type="submission" date="2021-01" db="EMBL/GenBank/DDBJ databases">
        <authorList>
            <person name="Corre E."/>
            <person name="Pelletier E."/>
            <person name="Niang G."/>
            <person name="Scheremetjew M."/>
            <person name="Finn R."/>
            <person name="Kale V."/>
            <person name="Holt S."/>
            <person name="Cochrane G."/>
            <person name="Meng A."/>
            <person name="Brown T."/>
            <person name="Cohen L."/>
        </authorList>
    </citation>
    <scope>NUCLEOTIDE SEQUENCE</scope>
    <source>
        <strain evidence="4">Fehren 1</strain>
    </source>
</reference>
<accession>A0A7S3MN64</accession>
<gene>
    <name evidence="4" type="ORF">FEHR0123_LOCUS6855</name>
</gene>
<name>A0A7S3MN64_9SPIT</name>
<dbReference type="EMBL" id="HBIE01022696">
    <property type="protein sequence ID" value="CAE0311935.1"/>
    <property type="molecule type" value="Transcribed_RNA"/>
</dbReference>
<dbReference type="SUPFAM" id="SSF82657">
    <property type="entry name" value="BolA-like"/>
    <property type="match status" value="1"/>
</dbReference>
<dbReference type="InterPro" id="IPR002634">
    <property type="entry name" value="BolA"/>
</dbReference>
<evidence type="ECO:0000256" key="2">
    <source>
        <dbReference type="RuleBase" id="RU003860"/>
    </source>
</evidence>
<dbReference type="InterPro" id="IPR036065">
    <property type="entry name" value="BolA-like_sf"/>
</dbReference>
<feature type="compositionally biased region" description="Polar residues" evidence="3">
    <location>
        <begin position="11"/>
        <end position="20"/>
    </location>
</feature>
<dbReference type="PANTHER" id="PTHR46229:SF2">
    <property type="entry name" value="BOLA-LIKE PROTEIN 1"/>
    <property type="match status" value="1"/>
</dbReference>
<evidence type="ECO:0000256" key="3">
    <source>
        <dbReference type="SAM" id="MobiDB-lite"/>
    </source>
</evidence>
<proteinExistence type="inferred from homology"/>
<dbReference type="InterPro" id="IPR050961">
    <property type="entry name" value="BolA/IbaG_stress_morph_reg"/>
</dbReference>
<organism evidence="4">
    <name type="scientific">Favella ehrenbergii</name>
    <dbReference type="NCBI Taxonomy" id="182087"/>
    <lineage>
        <taxon>Eukaryota</taxon>
        <taxon>Sar</taxon>
        <taxon>Alveolata</taxon>
        <taxon>Ciliophora</taxon>
        <taxon>Intramacronucleata</taxon>
        <taxon>Spirotrichea</taxon>
        <taxon>Choreotrichia</taxon>
        <taxon>Tintinnida</taxon>
        <taxon>Xystonellidae</taxon>
        <taxon>Favella</taxon>
    </lineage>
</organism>
<dbReference type="PANTHER" id="PTHR46229">
    <property type="entry name" value="BOLA TRANSCRIPTION REGULATOR"/>
    <property type="match status" value="1"/>
</dbReference>
<evidence type="ECO:0008006" key="5">
    <source>
        <dbReference type="Google" id="ProtNLM"/>
    </source>
</evidence>
<sequence>MGPSMAASQRCWGSNSLPASSKSKMRAISMPVMPPCAPNEATETHFAVTIVSEQFTAKTPLERHRMVNHALAAEMDASTGGTVHALSIKAKTPEQWARLQANQQ</sequence>
<comment type="similarity">
    <text evidence="1 2">Belongs to the BolA/IbaG family.</text>
</comment>
<evidence type="ECO:0000256" key="1">
    <source>
        <dbReference type="ARBA" id="ARBA00005578"/>
    </source>
</evidence>
<dbReference type="Gene3D" id="3.30.300.90">
    <property type="entry name" value="BolA-like"/>
    <property type="match status" value="1"/>
</dbReference>
<evidence type="ECO:0000313" key="4">
    <source>
        <dbReference type="EMBL" id="CAE0311935.1"/>
    </source>
</evidence>
<dbReference type="AlphaFoldDB" id="A0A7S3MN64"/>
<dbReference type="Pfam" id="PF01722">
    <property type="entry name" value="BolA"/>
    <property type="match status" value="1"/>
</dbReference>
<protein>
    <recommendedName>
        <fullName evidence="5">BolA-like protein</fullName>
    </recommendedName>
</protein>
<feature type="region of interest" description="Disordered" evidence="3">
    <location>
        <begin position="1"/>
        <end position="20"/>
    </location>
</feature>